<dbReference type="RefSeq" id="WP_379994361.1">
    <property type="nucleotide sequence ID" value="NZ_JBHSGN010000046.1"/>
</dbReference>
<evidence type="ECO:0008006" key="3">
    <source>
        <dbReference type="Google" id="ProtNLM"/>
    </source>
</evidence>
<protein>
    <recommendedName>
        <fullName evidence="3">Large polyvalent protein-associated domain-containing protein</fullName>
    </recommendedName>
</protein>
<name>A0ABV9KTE1_9BACT</name>
<organism evidence="1 2">
    <name type="scientific">Dysgonomonas termitidis</name>
    <dbReference type="NCBI Taxonomy" id="1516126"/>
    <lineage>
        <taxon>Bacteria</taxon>
        <taxon>Pseudomonadati</taxon>
        <taxon>Bacteroidota</taxon>
        <taxon>Bacteroidia</taxon>
        <taxon>Bacteroidales</taxon>
        <taxon>Dysgonomonadaceae</taxon>
        <taxon>Dysgonomonas</taxon>
    </lineage>
</organism>
<comment type="caution">
    <text evidence="1">The sequence shown here is derived from an EMBL/GenBank/DDBJ whole genome shotgun (WGS) entry which is preliminary data.</text>
</comment>
<dbReference type="EMBL" id="JBHSGN010000046">
    <property type="protein sequence ID" value="MFC4673127.1"/>
    <property type="molecule type" value="Genomic_DNA"/>
</dbReference>
<reference evidence="2" key="1">
    <citation type="journal article" date="2019" name="Int. J. Syst. Evol. Microbiol.">
        <title>The Global Catalogue of Microorganisms (GCM) 10K type strain sequencing project: providing services to taxonomists for standard genome sequencing and annotation.</title>
        <authorList>
            <consortium name="The Broad Institute Genomics Platform"/>
            <consortium name="The Broad Institute Genome Sequencing Center for Infectious Disease"/>
            <person name="Wu L."/>
            <person name="Ma J."/>
        </authorList>
    </citation>
    <scope>NUCLEOTIDE SEQUENCE [LARGE SCALE GENOMIC DNA]</scope>
    <source>
        <strain evidence="2">CCUG 66188</strain>
    </source>
</reference>
<keyword evidence="2" id="KW-1185">Reference proteome</keyword>
<proteinExistence type="predicted"/>
<evidence type="ECO:0000313" key="2">
    <source>
        <dbReference type="Proteomes" id="UP001596023"/>
    </source>
</evidence>
<accession>A0ABV9KTE1</accession>
<sequence>MKTKIIQIFTALAELEAKGCHAVFFEYGNGLFRVRIFKGEAINEKIVCQRVINSTREPAGLDELLNFIENLKNHITATVFQCYKRDFVKGEKAGKWEKTKSAFEFGDNVTSEMLIDGSGYYITDPDSNLQYFVDMKQAGETEK</sequence>
<gene>
    <name evidence="1" type="ORF">ACFO6W_05445</name>
</gene>
<dbReference type="Proteomes" id="UP001596023">
    <property type="component" value="Unassembled WGS sequence"/>
</dbReference>
<evidence type="ECO:0000313" key="1">
    <source>
        <dbReference type="EMBL" id="MFC4673127.1"/>
    </source>
</evidence>